<protein>
    <submittedName>
        <fullName evidence="1">Uncharacterized protein</fullName>
    </submittedName>
</protein>
<sequence length="64" mass="7870">MLEYIKEIIDIEMKTGWSKRKNVWLETIKNFENLLNKAEEETDKFIKETIVRVYILFYWEIGLL</sequence>
<dbReference type="EMBL" id="CAVMJV010000062">
    <property type="protein sequence ID" value="CAK5086932.1"/>
    <property type="molecule type" value="Genomic_DNA"/>
</dbReference>
<proteinExistence type="predicted"/>
<accession>A0ACB1A8J1</accession>
<dbReference type="Proteomes" id="UP001497535">
    <property type="component" value="Unassembled WGS sequence"/>
</dbReference>
<gene>
    <name evidence="1" type="ORF">MENTE1834_LOCUS34452</name>
</gene>
<organism evidence="1 2">
    <name type="scientific">Meloidogyne enterolobii</name>
    <name type="common">Root-knot nematode worm</name>
    <name type="synonym">Meloidogyne mayaguensis</name>
    <dbReference type="NCBI Taxonomy" id="390850"/>
    <lineage>
        <taxon>Eukaryota</taxon>
        <taxon>Metazoa</taxon>
        <taxon>Ecdysozoa</taxon>
        <taxon>Nematoda</taxon>
        <taxon>Chromadorea</taxon>
        <taxon>Rhabditida</taxon>
        <taxon>Tylenchina</taxon>
        <taxon>Tylenchomorpha</taxon>
        <taxon>Tylenchoidea</taxon>
        <taxon>Meloidogynidae</taxon>
        <taxon>Meloidogyninae</taxon>
        <taxon>Meloidogyne</taxon>
    </lineage>
</organism>
<comment type="caution">
    <text evidence="1">The sequence shown here is derived from an EMBL/GenBank/DDBJ whole genome shotgun (WGS) entry which is preliminary data.</text>
</comment>
<name>A0ACB1A8J1_MELEN</name>
<reference evidence="1" key="1">
    <citation type="submission" date="2023-11" db="EMBL/GenBank/DDBJ databases">
        <authorList>
            <person name="Poullet M."/>
        </authorList>
    </citation>
    <scope>NUCLEOTIDE SEQUENCE</scope>
    <source>
        <strain evidence="1">E1834</strain>
    </source>
</reference>
<evidence type="ECO:0000313" key="1">
    <source>
        <dbReference type="EMBL" id="CAK5086932.1"/>
    </source>
</evidence>
<evidence type="ECO:0000313" key="2">
    <source>
        <dbReference type="Proteomes" id="UP001497535"/>
    </source>
</evidence>
<keyword evidence="2" id="KW-1185">Reference proteome</keyword>